<dbReference type="InterPro" id="IPR035940">
    <property type="entry name" value="CAP_sf"/>
</dbReference>
<dbReference type="Pfam" id="PF00395">
    <property type="entry name" value="SLH"/>
    <property type="match status" value="1"/>
</dbReference>
<dbReference type="InterPro" id="IPR014044">
    <property type="entry name" value="CAP_dom"/>
</dbReference>
<feature type="signal peptide" evidence="1">
    <location>
        <begin position="1"/>
        <end position="23"/>
    </location>
</feature>
<dbReference type="SUPFAM" id="SSF49373">
    <property type="entry name" value="Invasin/intimin cell-adhesion fragments"/>
    <property type="match status" value="2"/>
</dbReference>
<dbReference type="EMBL" id="WHOC01000057">
    <property type="protein sequence ID" value="NOU86258.1"/>
    <property type="molecule type" value="Genomic_DNA"/>
</dbReference>
<dbReference type="CDD" id="cd05379">
    <property type="entry name" value="CAP_bacterial"/>
    <property type="match status" value="1"/>
</dbReference>
<dbReference type="Gene3D" id="2.60.40.1080">
    <property type="match status" value="3"/>
</dbReference>
<dbReference type="PROSITE" id="PS51272">
    <property type="entry name" value="SLH"/>
    <property type="match status" value="1"/>
</dbReference>
<proteinExistence type="predicted"/>
<dbReference type="InterPro" id="IPR001119">
    <property type="entry name" value="SLH_dom"/>
</dbReference>
<dbReference type="Pfam" id="PF00188">
    <property type="entry name" value="CAP"/>
    <property type="match status" value="1"/>
</dbReference>
<accession>A0ABX1Z2U9</accession>
<dbReference type="SMART" id="SM00635">
    <property type="entry name" value="BID_2"/>
    <property type="match status" value="3"/>
</dbReference>
<protein>
    <recommendedName>
        <fullName evidence="2">SLH domain-containing protein</fullName>
    </recommendedName>
</protein>
<evidence type="ECO:0000259" key="2">
    <source>
        <dbReference type="PROSITE" id="PS51272"/>
    </source>
</evidence>
<dbReference type="SUPFAM" id="SSF55797">
    <property type="entry name" value="PR-1-like"/>
    <property type="match status" value="1"/>
</dbReference>
<evidence type="ECO:0000313" key="3">
    <source>
        <dbReference type="EMBL" id="NOU86258.1"/>
    </source>
</evidence>
<evidence type="ECO:0000313" key="4">
    <source>
        <dbReference type="Proteomes" id="UP000658690"/>
    </source>
</evidence>
<dbReference type="InterPro" id="IPR003343">
    <property type="entry name" value="Big_2"/>
</dbReference>
<dbReference type="RefSeq" id="WP_171689549.1">
    <property type="nucleotide sequence ID" value="NZ_WHOC01000057.1"/>
</dbReference>
<organism evidence="3 4">
    <name type="scientific">Paenibacillus germinis</name>
    <dbReference type="NCBI Taxonomy" id="2654979"/>
    <lineage>
        <taxon>Bacteria</taxon>
        <taxon>Bacillati</taxon>
        <taxon>Bacillota</taxon>
        <taxon>Bacilli</taxon>
        <taxon>Bacillales</taxon>
        <taxon>Paenibacillaceae</taxon>
        <taxon>Paenibacillus</taxon>
    </lineage>
</organism>
<evidence type="ECO:0000256" key="1">
    <source>
        <dbReference type="SAM" id="SignalP"/>
    </source>
</evidence>
<dbReference type="Gene3D" id="3.40.33.10">
    <property type="entry name" value="CAP"/>
    <property type="match status" value="1"/>
</dbReference>
<keyword evidence="4" id="KW-1185">Reference proteome</keyword>
<comment type="caution">
    <text evidence="3">The sequence shown here is derived from an EMBL/GenBank/DDBJ whole genome shotgun (WGS) entry which is preliminary data.</text>
</comment>
<dbReference type="InterPro" id="IPR008964">
    <property type="entry name" value="Invasin/intimin_cell_adhesion"/>
</dbReference>
<keyword evidence="1" id="KW-0732">Signal</keyword>
<sequence>MKKTISLLLVTILIFTLASVAEARTLAVDFVPNYEKQNYYQYDIPPNVPLSYTVKIVDESLTQKSFNSIYPATVDSSNTAVATISPDGTLVGHSYGSTVVSVTYEGKTHTRTVNVIRPSSINFEKDEIELLAGQYTPASITAYYMYNLIDLSTTANFVSSKPDVATVSEGKIKALSPGTTTITANFEGRSDTIIVNVKPGLGGAAPGATAGQFGFHSPEKITAIQYLNDIRAKMGLKALVENEYLNNSAQHHSDYLAKQKIEQIRAKGGSLHDEDLNNGGINNRINVFGYRNGYGEVISPTDNANNRGVQSLIDAPLHRTIMLSPHSQDVGVGINTSGTLNNTVLNLGFENLYGTDEGYRNTYTAYYPYNNQKDVPIFWYANEAPNPLRAYHKEGAKVGYPISISTSNMRELVFTSASIKDEQNNEVPYYRTDESIMPGIGSADVILTPQSPLKSGTKYTVHFEGVAGGTKVTNDWSFETQAINLTNTEFLSKNMEIAVGKQEKFILTAFYTDGTNEDITTKAQYSIDPASMIELSNGYITGKTAADNIVVKATYQNKTATMNVKVLGQKKQVINKVTIFSDIKDHWANSAIEWGTKEGIIDGYEDGTFKPNKFVSEAEFITMLLRAYKVTLQDVPAPAHWADKYYEFAKEYNFATSNKESTRDSFINRKSVAEIISGIDGVNKSGDEAIQHLLDKHYSNGKNSATISGYEGSENLTRAEALQFIKNILENGLSQIKKRPL</sequence>
<feature type="domain" description="SLH" evidence="2">
    <location>
        <begin position="575"/>
        <end position="638"/>
    </location>
</feature>
<gene>
    <name evidence="3" type="ORF">GC102_10790</name>
</gene>
<feature type="chain" id="PRO_5046796820" description="SLH domain-containing protein" evidence="1">
    <location>
        <begin position="24"/>
        <end position="741"/>
    </location>
</feature>
<name>A0ABX1Z2U9_9BACL</name>
<reference evidence="3 4" key="1">
    <citation type="submission" date="2019-10" db="EMBL/GenBank/DDBJ databases">
        <title>Description of Paenibacillus choica sp. nov.</title>
        <authorList>
            <person name="Carlier A."/>
            <person name="Qi S."/>
        </authorList>
    </citation>
    <scope>NUCLEOTIDE SEQUENCE [LARGE SCALE GENOMIC DNA]</scope>
    <source>
        <strain evidence="3 4">LMG 31460</strain>
    </source>
</reference>
<dbReference type="Proteomes" id="UP000658690">
    <property type="component" value="Unassembled WGS sequence"/>
</dbReference>